<dbReference type="Gene3D" id="2.60.120.370">
    <property type="entry name" value="YhcH/YjgK/YiaL"/>
    <property type="match status" value="1"/>
</dbReference>
<dbReference type="GO" id="GO:0005829">
    <property type="term" value="C:cytosol"/>
    <property type="evidence" value="ECO:0007669"/>
    <property type="project" value="TreeGrafter"/>
</dbReference>
<dbReference type="PANTHER" id="PTHR34986:SF1">
    <property type="entry name" value="PROTEIN YIAL"/>
    <property type="match status" value="1"/>
</dbReference>
<reference evidence="1" key="1">
    <citation type="submission" date="2022-12" db="EMBL/GenBank/DDBJ databases">
        <title>Reference genome sequencing for broad-spectrum identification of bacterial and archaeal isolates by mass spectrometry.</title>
        <authorList>
            <person name="Sekiguchi Y."/>
            <person name="Tourlousse D.M."/>
        </authorList>
    </citation>
    <scope>NUCLEOTIDE SEQUENCE</scope>
    <source>
        <strain evidence="1">10succ1</strain>
    </source>
</reference>
<keyword evidence="2" id="KW-1185">Reference proteome</keyword>
<gene>
    <name evidence="1" type="ORF">PM10SUCC1_13090</name>
</gene>
<comment type="caution">
    <text evidence="1">The sequence shown here is derived from an EMBL/GenBank/DDBJ whole genome shotgun (WGS) entry which is preliminary data.</text>
</comment>
<evidence type="ECO:0008006" key="3">
    <source>
        <dbReference type="Google" id="ProtNLM"/>
    </source>
</evidence>
<dbReference type="InterPro" id="IPR037012">
    <property type="entry name" value="NanQ/TabA/YiaL_sf"/>
</dbReference>
<organism evidence="1 2">
    <name type="scientific">Propionigenium maris DSM 9537</name>
    <dbReference type="NCBI Taxonomy" id="1123000"/>
    <lineage>
        <taxon>Bacteria</taxon>
        <taxon>Fusobacteriati</taxon>
        <taxon>Fusobacteriota</taxon>
        <taxon>Fusobacteriia</taxon>
        <taxon>Fusobacteriales</taxon>
        <taxon>Fusobacteriaceae</taxon>
        <taxon>Propionigenium</taxon>
    </lineage>
</organism>
<dbReference type="EMBL" id="BSDY01000005">
    <property type="protein sequence ID" value="GLI55795.1"/>
    <property type="molecule type" value="Genomic_DNA"/>
</dbReference>
<sequence length="160" mass="18601">MILGNLSKLGEMDYLAPRLKEMLIYLRDTDLKNRELGRIEIEGDSLFINIEENDMAPREERRPEAHRRYLDIQLVLDGEESIGVAVDSREENIDGVLEEYSQERDIIFYQDVKRENMVDLFPGDFAVFFPEDIHRPRCTVGGKPGKAKKAIVKMKMELLK</sequence>
<dbReference type="Pfam" id="PF04074">
    <property type="entry name" value="DUF386"/>
    <property type="match status" value="1"/>
</dbReference>
<evidence type="ECO:0000313" key="1">
    <source>
        <dbReference type="EMBL" id="GLI55795.1"/>
    </source>
</evidence>
<dbReference type="SUPFAM" id="SSF51197">
    <property type="entry name" value="Clavaminate synthase-like"/>
    <property type="match status" value="1"/>
</dbReference>
<accession>A0A9W6GKF3</accession>
<dbReference type="InterPro" id="IPR004375">
    <property type="entry name" value="NanQ/TabA/YiaL"/>
</dbReference>
<protein>
    <recommendedName>
        <fullName evidence="3">YhcH/YjgK/YiaL family protein</fullName>
    </recommendedName>
</protein>
<dbReference type="AlphaFoldDB" id="A0A9W6GKF3"/>
<dbReference type="RefSeq" id="WP_281834506.1">
    <property type="nucleotide sequence ID" value="NZ_BSDY01000005.1"/>
</dbReference>
<proteinExistence type="predicted"/>
<dbReference type="PANTHER" id="PTHR34986">
    <property type="entry name" value="EVOLVED BETA-GALACTOSIDASE SUBUNIT BETA"/>
    <property type="match status" value="1"/>
</dbReference>
<dbReference type="Proteomes" id="UP001144471">
    <property type="component" value="Unassembled WGS sequence"/>
</dbReference>
<dbReference type="NCBIfam" id="TIGR00022">
    <property type="entry name" value="YhcH/YjgK/YiaL family protein"/>
    <property type="match status" value="1"/>
</dbReference>
<name>A0A9W6GKF3_9FUSO</name>
<evidence type="ECO:0000313" key="2">
    <source>
        <dbReference type="Proteomes" id="UP001144471"/>
    </source>
</evidence>